<dbReference type="OrthoDB" id="5967843at2759"/>
<evidence type="ECO:0000313" key="3">
    <source>
        <dbReference type="EMBL" id="KDR72979.1"/>
    </source>
</evidence>
<dbReference type="Gene3D" id="3.40.50.300">
    <property type="entry name" value="P-loop containing nucleotide triphosphate hydrolases"/>
    <property type="match status" value="1"/>
</dbReference>
<feature type="non-terminal residue" evidence="3">
    <location>
        <position position="1"/>
    </location>
</feature>
<feature type="non-terminal residue" evidence="3">
    <location>
        <position position="327"/>
    </location>
</feature>
<organism evidence="3 4">
    <name type="scientific">Galerina marginata (strain CBS 339.88)</name>
    <dbReference type="NCBI Taxonomy" id="685588"/>
    <lineage>
        <taxon>Eukaryota</taxon>
        <taxon>Fungi</taxon>
        <taxon>Dikarya</taxon>
        <taxon>Basidiomycota</taxon>
        <taxon>Agaricomycotina</taxon>
        <taxon>Agaricomycetes</taxon>
        <taxon>Agaricomycetidae</taxon>
        <taxon>Agaricales</taxon>
        <taxon>Agaricineae</taxon>
        <taxon>Strophariaceae</taxon>
        <taxon>Galerina</taxon>
    </lineage>
</organism>
<dbReference type="EMBL" id="KL142387">
    <property type="protein sequence ID" value="KDR72979.1"/>
    <property type="molecule type" value="Genomic_DNA"/>
</dbReference>
<reference evidence="4" key="1">
    <citation type="journal article" date="2014" name="Proc. Natl. Acad. Sci. U.S.A.">
        <title>Extensive sampling of basidiomycete genomes demonstrates inadequacy of the white-rot/brown-rot paradigm for wood decay fungi.</title>
        <authorList>
            <person name="Riley R."/>
            <person name="Salamov A.A."/>
            <person name="Brown D.W."/>
            <person name="Nagy L.G."/>
            <person name="Floudas D."/>
            <person name="Held B.W."/>
            <person name="Levasseur A."/>
            <person name="Lombard V."/>
            <person name="Morin E."/>
            <person name="Otillar R."/>
            <person name="Lindquist E.A."/>
            <person name="Sun H."/>
            <person name="LaButti K.M."/>
            <person name="Schmutz J."/>
            <person name="Jabbour D."/>
            <person name="Luo H."/>
            <person name="Baker S.E."/>
            <person name="Pisabarro A.G."/>
            <person name="Walton J.D."/>
            <person name="Blanchette R.A."/>
            <person name="Henrissat B."/>
            <person name="Martin F."/>
            <person name="Cullen D."/>
            <person name="Hibbett D.S."/>
            <person name="Grigoriev I.V."/>
        </authorList>
    </citation>
    <scope>NUCLEOTIDE SEQUENCE [LARGE SCALE GENOMIC DNA]</scope>
    <source>
        <strain evidence="4">CBS 339.88</strain>
    </source>
</reference>
<dbReference type="InterPro" id="IPR027417">
    <property type="entry name" value="P-loop_NTPase"/>
</dbReference>
<dbReference type="PANTHER" id="PTHR10039:SF14">
    <property type="entry name" value="NACHT DOMAIN-CONTAINING PROTEIN"/>
    <property type="match status" value="1"/>
</dbReference>
<name>A0A067SZ95_GALM3</name>
<dbReference type="PANTHER" id="PTHR10039">
    <property type="entry name" value="AMELOGENIN"/>
    <property type="match status" value="1"/>
</dbReference>
<dbReference type="SUPFAM" id="SSF52540">
    <property type="entry name" value="P-loop containing nucleoside triphosphate hydrolases"/>
    <property type="match status" value="1"/>
</dbReference>
<evidence type="ECO:0000259" key="2">
    <source>
        <dbReference type="PROSITE" id="PS50837"/>
    </source>
</evidence>
<dbReference type="Pfam" id="PF24883">
    <property type="entry name" value="NPHP3_N"/>
    <property type="match status" value="1"/>
</dbReference>
<gene>
    <name evidence="3" type="ORF">GALMADRAFT_30311</name>
</gene>
<keyword evidence="4" id="KW-1185">Reference proteome</keyword>
<dbReference type="InterPro" id="IPR007111">
    <property type="entry name" value="NACHT_NTPase"/>
</dbReference>
<evidence type="ECO:0000313" key="4">
    <source>
        <dbReference type="Proteomes" id="UP000027222"/>
    </source>
</evidence>
<sequence>YDSAERYPPPKCHPETRKSVIVDIFAWINKTPGSSRVLWINGPVGVGKTALAQTICERLQKNGLLGGAFFFPPRTQMSDTSRYLFPTIAYQLAIFLPEVAAQIDKTVAGDPAILDKSIDVLFKRLIVDPLTMIYRPELPIVVVIDALDECEGEKVQCDILRLLSSATLGSSQNIRFIITSRPEPWIRDKFHSRLLFPNADQISLEQSLEANEDIRTVFLDGFKSILNSPTHTQAMRNVPQPWPADRILDDLVESASGQFLYPATVLKFVDDPNHRPTDRLDAISKIPTTETPTPNPLASLDELYFQILSTCANKKLTLTVLGTVMAM</sequence>
<dbReference type="PROSITE" id="PS50837">
    <property type="entry name" value="NACHT"/>
    <property type="match status" value="1"/>
</dbReference>
<accession>A0A067SZ95</accession>
<keyword evidence="1" id="KW-0677">Repeat</keyword>
<dbReference type="InterPro" id="IPR056884">
    <property type="entry name" value="NPHP3-like_N"/>
</dbReference>
<dbReference type="Proteomes" id="UP000027222">
    <property type="component" value="Unassembled WGS sequence"/>
</dbReference>
<proteinExistence type="predicted"/>
<dbReference type="AlphaFoldDB" id="A0A067SZ95"/>
<protein>
    <recommendedName>
        <fullName evidence="2">NACHT domain-containing protein</fullName>
    </recommendedName>
</protein>
<evidence type="ECO:0000256" key="1">
    <source>
        <dbReference type="ARBA" id="ARBA00022737"/>
    </source>
</evidence>
<dbReference type="HOGENOM" id="CLU_000288_6_10_1"/>
<feature type="domain" description="NACHT" evidence="2">
    <location>
        <begin position="36"/>
        <end position="182"/>
    </location>
</feature>